<dbReference type="InterPro" id="IPR036249">
    <property type="entry name" value="Thioredoxin-like_sf"/>
</dbReference>
<feature type="domain" description="Thioredoxin" evidence="1">
    <location>
        <begin position="25"/>
        <end position="168"/>
    </location>
</feature>
<organism evidence="2 3">
    <name type="scientific">Helicobacter apodemus</name>
    <dbReference type="NCBI Taxonomy" id="135569"/>
    <lineage>
        <taxon>Bacteria</taxon>
        <taxon>Pseudomonadati</taxon>
        <taxon>Campylobacterota</taxon>
        <taxon>Epsilonproteobacteria</taxon>
        <taxon>Campylobacterales</taxon>
        <taxon>Helicobacteraceae</taxon>
        <taxon>Helicobacter</taxon>
    </lineage>
</organism>
<sequence>MFSLMGFVVAVLFGCEKADSSVISSGANTTQERLEEMNSIDRNSYAEVADVFLETQHITTQDKPYFLVFGANGCLYCDRLKTLIKQDSQIKESLKNNFSPYYINLSYSKKHNVDFLNKKVSTTKLGQIYGVRSTPTLVFLNANGDTLFVYPGYMQRDRFMATLEFLQNPDIAKLDEKTIAMKLRDLFEQKKI</sequence>
<dbReference type="Gene3D" id="3.40.30.10">
    <property type="entry name" value="Glutaredoxin"/>
    <property type="match status" value="1"/>
</dbReference>
<dbReference type="CDD" id="cd02951">
    <property type="entry name" value="SoxW"/>
    <property type="match status" value="1"/>
</dbReference>
<dbReference type="InterPro" id="IPR013766">
    <property type="entry name" value="Thioredoxin_domain"/>
</dbReference>
<dbReference type="Proteomes" id="UP000244890">
    <property type="component" value="Chromosome"/>
</dbReference>
<dbReference type="PROSITE" id="PS51352">
    <property type="entry name" value="THIOREDOXIN_2"/>
    <property type="match status" value="1"/>
</dbReference>
<reference evidence="2 3" key="1">
    <citation type="submission" date="2017-06" db="EMBL/GenBank/DDBJ databases">
        <title>Complete genome of Helicobacter apodemus.</title>
        <authorList>
            <person name="Cho S."/>
        </authorList>
    </citation>
    <scope>NUCLEOTIDE SEQUENCE [LARGE SCALE GENOMIC DNA]</scope>
    <source>
        <strain evidence="3">SNUVETPUB-15-01</strain>
    </source>
</reference>
<protein>
    <recommendedName>
        <fullName evidence="1">Thioredoxin domain-containing protein</fullName>
    </recommendedName>
</protein>
<evidence type="ECO:0000313" key="3">
    <source>
        <dbReference type="Proteomes" id="UP000244890"/>
    </source>
</evidence>
<gene>
    <name evidence="2" type="ORF">CDV25_03860</name>
</gene>
<name>A0A2U8FCM0_9HELI</name>
<dbReference type="EMBL" id="CP021886">
    <property type="protein sequence ID" value="AWI34000.1"/>
    <property type="molecule type" value="Genomic_DNA"/>
</dbReference>
<dbReference type="InterPro" id="IPR041737">
    <property type="entry name" value="SoxW"/>
</dbReference>
<dbReference type="Pfam" id="PF13098">
    <property type="entry name" value="Thioredoxin_2"/>
    <property type="match status" value="1"/>
</dbReference>
<dbReference type="InterPro" id="IPR012336">
    <property type="entry name" value="Thioredoxin-like_fold"/>
</dbReference>
<evidence type="ECO:0000313" key="2">
    <source>
        <dbReference type="EMBL" id="AWI34000.1"/>
    </source>
</evidence>
<dbReference type="SUPFAM" id="SSF52833">
    <property type="entry name" value="Thioredoxin-like"/>
    <property type="match status" value="1"/>
</dbReference>
<accession>A0A2U8FCM0</accession>
<dbReference type="AlphaFoldDB" id="A0A2U8FCM0"/>
<dbReference type="KEGG" id="had:CDV25_03860"/>
<proteinExistence type="predicted"/>
<evidence type="ECO:0000259" key="1">
    <source>
        <dbReference type="PROSITE" id="PS51352"/>
    </source>
</evidence>
<dbReference type="OrthoDB" id="5366120at2"/>